<evidence type="ECO:0000256" key="3">
    <source>
        <dbReference type="ARBA" id="ARBA00010707"/>
    </source>
</evidence>
<dbReference type="STRING" id="1460663.A0A177C8E9"/>
<dbReference type="GO" id="GO:0005780">
    <property type="term" value="C:extrinsic component of intraperoxisomal membrane"/>
    <property type="evidence" value="ECO:0007669"/>
    <property type="project" value="InterPro"/>
</dbReference>
<reference evidence="7 8" key="1">
    <citation type="submission" date="2016-05" db="EMBL/GenBank/DDBJ databases">
        <title>Comparative analysis of secretome profiles of manganese(II)-oxidizing ascomycete fungi.</title>
        <authorList>
            <consortium name="DOE Joint Genome Institute"/>
            <person name="Zeiner C.A."/>
            <person name="Purvine S.O."/>
            <person name="Zink E.M."/>
            <person name="Wu S."/>
            <person name="Pasa-Tolic L."/>
            <person name="Chaput D.L."/>
            <person name="Haridas S."/>
            <person name="Grigoriev I.V."/>
            <person name="Santelli C.M."/>
            <person name="Hansel C.M."/>
        </authorList>
    </citation>
    <scope>NUCLEOTIDE SEQUENCE [LARGE SCALE GENOMIC DNA]</scope>
    <source>
        <strain evidence="7 8">AP3s5-JAC2a</strain>
    </source>
</reference>
<gene>
    <name evidence="7" type="ORF">CC84DRAFT_1123092</name>
</gene>
<feature type="region of interest" description="Disordered" evidence="6">
    <location>
        <begin position="554"/>
        <end position="594"/>
    </location>
</feature>
<dbReference type="GeneID" id="28759134"/>
<evidence type="ECO:0000313" key="8">
    <source>
        <dbReference type="Proteomes" id="UP000077069"/>
    </source>
</evidence>
<feature type="compositionally biased region" description="Acidic residues" evidence="6">
    <location>
        <begin position="558"/>
        <end position="572"/>
    </location>
</feature>
<dbReference type="InterPro" id="IPR024758">
    <property type="entry name" value="Inp1"/>
</dbReference>
<feature type="compositionally biased region" description="Low complexity" evidence="6">
    <location>
        <begin position="34"/>
        <end position="44"/>
    </location>
</feature>
<dbReference type="InParanoid" id="A0A177C8E9"/>
<comment type="subcellular location">
    <subcellularLocation>
        <location evidence="2">Peroxisome membrane</location>
        <topology evidence="2">Peripheral membrane protein</topology>
    </subcellularLocation>
</comment>
<feature type="region of interest" description="Disordered" evidence="6">
    <location>
        <begin position="65"/>
        <end position="89"/>
    </location>
</feature>
<evidence type="ECO:0000256" key="5">
    <source>
        <dbReference type="ARBA" id="ARBA00023136"/>
    </source>
</evidence>
<dbReference type="GO" id="GO:0045033">
    <property type="term" value="P:peroxisome inheritance"/>
    <property type="evidence" value="ECO:0007669"/>
    <property type="project" value="InterPro"/>
</dbReference>
<proteinExistence type="inferred from homology"/>
<evidence type="ECO:0000256" key="6">
    <source>
        <dbReference type="SAM" id="MobiDB-lite"/>
    </source>
</evidence>
<evidence type="ECO:0000256" key="2">
    <source>
        <dbReference type="ARBA" id="ARBA00004421"/>
    </source>
</evidence>
<evidence type="ECO:0000256" key="1">
    <source>
        <dbReference type="ARBA" id="ARBA00003594"/>
    </source>
</evidence>
<feature type="compositionally biased region" description="Basic and acidic residues" evidence="6">
    <location>
        <begin position="286"/>
        <end position="299"/>
    </location>
</feature>
<accession>A0A177C8E9</accession>
<evidence type="ECO:0000313" key="7">
    <source>
        <dbReference type="EMBL" id="OAG03676.1"/>
    </source>
</evidence>
<feature type="region of interest" description="Disordered" evidence="6">
    <location>
        <begin position="216"/>
        <end position="350"/>
    </location>
</feature>
<sequence length="594" mass="65266">MASHTPGASPANAPPAARNAPVRRSFTLPARIVSKSPSPAPASSTDGIETLFVCTSTKIVQFSASASTRRASPSRRHGANDDDAPSIPWRSTTERTLAVGPLRIYRVISSNVSFLNSGNLLHTIFPRSQCWCVDGHHVFVLRVRQDTYYRIELPHETAEDTGKVEDFKKVLGQVLQYERTRCPFARGFEVEVPERPTTPPRRRLKKPVEKAKKWTFDKTWMPENGSRPCTPVLEGSDAGTASSYEEDDTSSICTDRSEPMPDTPATAAEATPPKPAPKPTPARRLSVAERKRTFEEKRSVTVPTAQLPHRLSFSSQAIPEQIEQTPKVEEASSSERTPLERKESAQSMVSTVDSFYSVETSAPESPTPPFQDAEAEAVNPWALELRVKDEEGRGRSKHRRQASELTVRQPSAHTAEEAPVTPTDDQATTGPTIRLSPAPSTPPLVSDSDDDSLSLPSLDVATPPDAIRMRRLTGATQKRAFSPMPAPQNLFCPPANGPRKQFTNALIRKTAEIVLGPPAHLVSLMLRIAAKITQGVSSFNTYRIRNITETIPGSWLSDGEEEDEDWAEEDDFGIPLRNLDEPASNRRGFAGDVD</sequence>
<feature type="compositionally biased region" description="Polar residues" evidence="6">
    <location>
        <begin position="403"/>
        <end position="412"/>
    </location>
</feature>
<comment type="similarity">
    <text evidence="3">Belongs to the INP1 family.</text>
</comment>
<dbReference type="RefSeq" id="XP_018034041.1">
    <property type="nucleotide sequence ID" value="XM_018175648.1"/>
</dbReference>
<feature type="region of interest" description="Disordered" evidence="6">
    <location>
        <begin position="389"/>
        <end position="461"/>
    </location>
</feature>
<comment type="function">
    <text evidence="1">Required for peroxisome inheritance.</text>
</comment>
<feature type="compositionally biased region" description="Low complexity" evidence="6">
    <location>
        <begin position="8"/>
        <end position="25"/>
    </location>
</feature>
<dbReference type="EMBL" id="KV441554">
    <property type="protein sequence ID" value="OAG03676.1"/>
    <property type="molecule type" value="Genomic_DNA"/>
</dbReference>
<keyword evidence="8" id="KW-1185">Reference proteome</keyword>
<dbReference type="AlphaFoldDB" id="A0A177C8E9"/>
<dbReference type="OrthoDB" id="4097008at2759"/>
<feature type="region of interest" description="Disordered" evidence="6">
    <location>
        <begin position="1"/>
        <end position="44"/>
    </location>
</feature>
<organism evidence="7 8">
    <name type="scientific">Paraphaeosphaeria sporulosa</name>
    <dbReference type="NCBI Taxonomy" id="1460663"/>
    <lineage>
        <taxon>Eukaryota</taxon>
        <taxon>Fungi</taxon>
        <taxon>Dikarya</taxon>
        <taxon>Ascomycota</taxon>
        <taxon>Pezizomycotina</taxon>
        <taxon>Dothideomycetes</taxon>
        <taxon>Pleosporomycetidae</taxon>
        <taxon>Pleosporales</taxon>
        <taxon>Massarineae</taxon>
        <taxon>Didymosphaeriaceae</taxon>
        <taxon>Paraphaeosphaeria</taxon>
    </lineage>
</organism>
<feature type="compositionally biased region" description="Polar residues" evidence="6">
    <location>
        <begin position="312"/>
        <end position="324"/>
    </location>
</feature>
<dbReference type="Pfam" id="PF12634">
    <property type="entry name" value="Inp1"/>
    <property type="match status" value="1"/>
</dbReference>
<protein>
    <recommendedName>
        <fullName evidence="4">Inheritance of peroxisomes protein 1</fullName>
    </recommendedName>
</protein>
<name>A0A177C8E9_9PLEO</name>
<dbReference type="Proteomes" id="UP000077069">
    <property type="component" value="Unassembled WGS sequence"/>
</dbReference>
<keyword evidence="5" id="KW-0472">Membrane</keyword>
<evidence type="ECO:0000256" key="4">
    <source>
        <dbReference type="ARBA" id="ARBA00021397"/>
    </source>
</evidence>